<dbReference type="InterPro" id="IPR015590">
    <property type="entry name" value="Aldehyde_DH_dom"/>
</dbReference>
<name>D7C9Z3_STRBB</name>
<dbReference type="InterPro" id="IPR016161">
    <property type="entry name" value="Ald_DH/histidinol_DH"/>
</dbReference>
<reference evidence="3 4" key="1">
    <citation type="journal article" date="2010" name="J. Bacteriol.">
        <title>Genome sequence of the milbemycin-producing bacterium Streptomyces bingchenggensis.</title>
        <authorList>
            <person name="Wang X.J."/>
            <person name="Yan Y.J."/>
            <person name="Zhang B."/>
            <person name="An J."/>
            <person name="Wang J.J."/>
            <person name="Tian J."/>
            <person name="Jiang L."/>
            <person name="Chen Y.H."/>
            <person name="Huang S.X."/>
            <person name="Yin M."/>
            <person name="Zhang J."/>
            <person name="Gao A.L."/>
            <person name="Liu C.X."/>
            <person name="Zhu Z.X."/>
            <person name="Xiang W.S."/>
        </authorList>
    </citation>
    <scope>NUCLEOTIDE SEQUENCE [LARGE SCALE GENOMIC DNA]</scope>
    <source>
        <strain evidence="3 4">BCW-1</strain>
    </source>
</reference>
<dbReference type="KEGG" id="sbh:SBI_01200"/>
<dbReference type="Gene3D" id="3.40.309.10">
    <property type="entry name" value="Aldehyde Dehydrogenase, Chain A, domain 2"/>
    <property type="match status" value="1"/>
</dbReference>
<dbReference type="EMBL" id="CP002047">
    <property type="protein sequence ID" value="ADI04321.1"/>
    <property type="molecule type" value="Genomic_DNA"/>
</dbReference>
<feature type="region of interest" description="Disordered" evidence="1">
    <location>
        <begin position="81"/>
        <end position="141"/>
    </location>
</feature>
<dbReference type="Pfam" id="PF00171">
    <property type="entry name" value="Aldedh"/>
    <property type="match status" value="1"/>
</dbReference>
<evidence type="ECO:0000313" key="4">
    <source>
        <dbReference type="Proteomes" id="UP000000377"/>
    </source>
</evidence>
<dbReference type="InterPro" id="IPR016163">
    <property type="entry name" value="Ald_DH_C"/>
</dbReference>
<accession>D7C9Z3</accession>
<proteinExistence type="predicted"/>
<feature type="compositionally biased region" description="Low complexity" evidence="1">
    <location>
        <begin position="97"/>
        <end position="126"/>
    </location>
</feature>
<dbReference type="HOGENOM" id="CLU_1561962_0_0_11"/>
<evidence type="ECO:0000259" key="2">
    <source>
        <dbReference type="Pfam" id="PF00171"/>
    </source>
</evidence>
<dbReference type="STRING" id="749414.SBI_01200"/>
<evidence type="ECO:0000256" key="1">
    <source>
        <dbReference type="SAM" id="MobiDB-lite"/>
    </source>
</evidence>
<feature type="domain" description="Aldehyde dehydrogenase" evidence="2">
    <location>
        <begin position="4"/>
        <end position="53"/>
    </location>
</feature>
<dbReference type="Proteomes" id="UP000000377">
    <property type="component" value="Chromosome"/>
</dbReference>
<keyword evidence="4" id="KW-1185">Reference proteome</keyword>
<gene>
    <name evidence="3" type="ordered locus">SBI_01200</name>
</gene>
<protein>
    <submittedName>
        <fullName evidence="3">Methylmalonate-semialdehyde dehydrogenase</fullName>
    </submittedName>
</protein>
<organism evidence="3 4">
    <name type="scientific">Streptomyces bingchenggensis (strain BCW-1)</name>
    <dbReference type="NCBI Taxonomy" id="749414"/>
    <lineage>
        <taxon>Bacteria</taxon>
        <taxon>Bacillati</taxon>
        <taxon>Actinomycetota</taxon>
        <taxon>Actinomycetes</taxon>
        <taxon>Kitasatosporales</taxon>
        <taxon>Streptomycetaceae</taxon>
        <taxon>Streptomyces</taxon>
    </lineage>
</organism>
<dbReference type="SUPFAM" id="SSF53720">
    <property type="entry name" value="ALDH-like"/>
    <property type="match status" value="1"/>
</dbReference>
<sequence length="171" mass="18232">MRGGGFFFGGSLFDHVSPDMRIYREEIFGPVLAMVRAQSFTEALQLVNDHEFGGIGFLPDAWASFFLSRLPGAIGMHPGLAGPRLTRPTPCMRDWPRTSSPRTGSTRSGMPLPTTPATPWTSPSTPGGRPCGSGRQGPQPHLATCVARRTNAAGLSISAMRRTSPSPGTHA</sequence>
<dbReference type="AlphaFoldDB" id="D7C9Z3"/>
<evidence type="ECO:0000313" key="3">
    <source>
        <dbReference type="EMBL" id="ADI04321.1"/>
    </source>
</evidence>
<dbReference type="GO" id="GO:0016620">
    <property type="term" value="F:oxidoreductase activity, acting on the aldehyde or oxo group of donors, NAD or NADP as acceptor"/>
    <property type="evidence" value="ECO:0007669"/>
    <property type="project" value="InterPro"/>
</dbReference>
<dbReference type="eggNOG" id="COG1012">
    <property type="taxonomic scope" value="Bacteria"/>
</dbReference>